<keyword evidence="2" id="KW-0812">Transmembrane</keyword>
<dbReference type="AlphaFoldDB" id="A0A835AFQ7"/>
<feature type="domain" description="GTD-binding" evidence="6">
    <location>
        <begin position="66"/>
        <end position="165"/>
    </location>
</feature>
<dbReference type="PANTHER" id="PTHR31422">
    <property type="entry name" value="BNAANNG28530D PROTEIN"/>
    <property type="match status" value="1"/>
</dbReference>
<keyword evidence="4" id="KW-0472">Membrane</keyword>
<dbReference type="OrthoDB" id="1060521at2759"/>
<comment type="caution">
    <text evidence="7">The sequence shown here is derived from an EMBL/GenBank/DDBJ whole genome shotgun (WGS) entry which is preliminary data.</text>
</comment>
<feature type="region of interest" description="Disordered" evidence="5">
    <location>
        <begin position="157"/>
        <end position="211"/>
    </location>
</feature>
<gene>
    <name evidence="7" type="ORF">HU200_057097</name>
</gene>
<keyword evidence="3" id="KW-1133">Transmembrane helix</keyword>
<evidence type="ECO:0000256" key="3">
    <source>
        <dbReference type="ARBA" id="ARBA00022989"/>
    </source>
</evidence>
<feature type="compositionally biased region" description="Low complexity" evidence="5">
    <location>
        <begin position="18"/>
        <end position="40"/>
    </location>
</feature>
<evidence type="ECO:0000256" key="1">
    <source>
        <dbReference type="ARBA" id="ARBA00004370"/>
    </source>
</evidence>
<evidence type="ECO:0000259" key="6">
    <source>
        <dbReference type="PROSITE" id="PS51775"/>
    </source>
</evidence>
<evidence type="ECO:0000256" key="5">
    <source>
        <dbReference type="SAM" id="MobiDB-lite"/>
    </source>
</evidence>
<evidence type="ECO:0000313" key="7">
    <source>
        <dbReference type="EMBL" id="KAF8661009.1"/>
    </source>
</evidence>
<accession>A0A835AFQ7</accession>
<proteinExistence type="predicted"/>
<feature type="region of interest" description="Disordered" evidence="5">
    <location>
        <begin position="1"/>
        <end position="57"/>
    </location>
</feature>
<comment type="subcellular location">
    <subcellularLocation>
        <location evidence="1">Membrane</location>
    </subcellularLocation>
</comment>
<reference evidence="7" key="1">
    <citation type="submission" date="2020-07" db="EMBL/GenBank/DDBJ databases">
        <title>Genome sequence and genetic diversity analysis of an under-domesticated orphan crop, white fonio (Digitaria exilis).</title>
        <authorList>
            <person name="Bennetzen J.L."/>
            <person name="Chen S."/>
            <person name="Ma X."/>
            <person name="Wang X."/>
            <person name="Yssel A.E.J."/>
            <person name="Chaluvadi S.R."/>
            <person name="Johnson M."/>
            <person name="Gangashetty P."/>
            <person name="Hamidou F."/>
            <person name="Sanogo M.D."/>
            <person name="Zwaenepoel A."/>
            <person name="Wallace J."/>
            <person name="Van De Peer Y."/>
            <person name="Van Deynze A."/>
        </authorList>
    </citation>
    <scope>NUCLEOTIDE SEQUENCE</scope>
    <source>
        <tissue evidence="7">Leaves</tissue>
    </source>
</reference>
<dbReference type="EMBL" id="JACEFO010002416">
    <property type="protein sequence ID" value="KAF8661009.1"/>
    <property type="molecule type" value="Genomic_DNA"/>
</dbReference>
<protein>
    <recommendedName>
        <fullName evidence="6">GTD-binding domain-containing protein</fullName>
    </recommendedName>
</protein>
<dbReference type="InterPro" id="IPR007656">
    <property type="entry name" value="GTD-bd"/>
</dbReference>
<dbReference type="Pfam" id="PF04576">
    <property type="entry name" value="Zein-binding"/>
    <property type="match status" value="1"/>
</dbReference>
<dbReference type="PROSITE" id="PS51775">
    <property type="entry name" value="GTD_BINDING"/>
    <property type="match status" value="1"/>
</dbReference>
<organism evidence="7 8">
    <name type="scientific">Digitaria exilis</name>
    <dbReference type="NCBI Taxonomy" id="1010633"/>
    <lineage>
        <taxon>Eukaryota</taxon>
        <taxon>Viridiplantae</taxon>
        <taxon>Streptophyta</taxon>
        <taxon>Embryophyta</taxon>
        <taxon>Tracheophyta</taxon>
        <taxon>Spermatophyta</taxon>
        <taxon>Magnoliopsida</taxon>
        <taxon>Liliopsida</taxon>
        <taxon>Poales</taxon>
        <taxon>Poaceae</taxon>
        <taxon>PACMAD clade</taxon>
        <taxon>Panicoideae</taxon>
        <taxon>Panicodae</taxon>
        <taxon>Paniceae</taxon>
        <taxon>Anthephorinae</taxon>
        <taxon>Digitaria</taxon>
    </lineage>
</organism>
<sequence length="516" mass="54281">MADTGEPPSSLCPLCGHPSSYASPPSAAAAAASASAASSPARPPLRRPAGAPPEAPPAVVRVEIGDEAAALREALSRQQSALGDLQAELDAERGAAAGAASEAMTMILRLQREKAEAMMEARQFRRYAEEKMAHDAAELASLEDALASAKQAASAAAAATLPSRTPRHPHHPFASAPSGASTPRGRYPSSATPRHHPPSSPSPAASSGGGGGGGYYPPLRCFIDHPQTTSEADALETPHDQLTRLAHRVHLLERGGGATPMAATTTPIIRVAPGSAFPRHHARAYSDDGSLNFYDGSECFPDDDDDDDGDICSAASDRVYTVDAIHGDGAPPPYAVPEGSYGGRTPVGSDCCYGGGGAPWAPEDEEVRKLSARMQALEADRETMRQAIISMGAEKAQVMLLKEIAQKLCKEAAVPTATAVAAQHSFYKGGNTEPAMTVTVRPPRHPPVLMQRKVVKSQTSLFAAVVKWVTSIMWWRKQSSRVKYPIGQCGNNVGLLLLLDKAPRAGYGHQRPPKKI</sequence>
<dbReference type="GO" id="GO:0016020">
    <property type="term" value="C:membrane"/>
    <property type="evidence" value="ECO:0007669"/>
    <property type="project" value="UniProtKB-SubCell"/>
</dbReference>
<dbReference type="GO" id="GO:0080115">
    <property type="term" value="F:myosin XI tail binding"/>
    <property type="evidence" value="ECO:0007669"/>
    <property type="project" value="UniProtKB-ARBA"/>
</dbReference>
<keyword evidence="8" id="KW-1185">Reference proteome</keyword>
<dbReference type="Proteomes" id="UP000636709">
    <property type="component" value="Unassembled WGS sequence"/>
</dbReference>
<dbReference type="PANTHER" id="PTHR31422:SF0">
    <property type="entry name" value="MYOSIN-BINDING PROTEIN 7"/>
    <property type="match status" value="1"/>
</dbReference>
<name>A0A835AFQ7_9POAL</name>
<evidence type="ECO:0000313" key="8">
    <source>
        <dbReference type="Proteomes" id="UP000636709"/>
    </source>
</evidence>
<evidence type="ECO:0000256" key="2">
    <source>
        <dbReference type="ARBA" id="ARBA00022692"/>
    </source>
</evidence>
<evidence type="ECO:0000256" key="4">
    <source>
        <dbReference type="ARBA" id="ARBA00023136"/>
    </source>
</evidence>